<sequence length="78" mass="8806">MSPDCFSLSFQKMKKYSTEKHLLQLHVNAALIILVMPEIIAISSISQKGAGTNTSPFLHQVSQSDSQHVPFYITYHDR</sequence>
<dbReference type="EMBL" id="WIXE01021202">
    <property type="protein sequence ID" value="KAK5968589.1"/>
    <property type="molecule type" value="Genomic_DNA"/>
</dbReference>
<evidence type="ECO:0000256" key="1">
    <source>
        <dbReference type="SAM" id="Phobius"/>
    </source>
</evidence>
<accession>A0AAN8F3K7</accession>
<protein>
    <submittedName>
        <fullName evidence="2">Uncharacterized protein</fullName>
    </submittedName>
</protein>
<evidence type="ECO:0000313" key="3">
    <source>
        <dbReference type="Proteomes" id="UP001331761"/>
    </source>
</evidence>
<dbReference type="Proteomes" id="UP001331761">
    <property type="component" value="Unassembled WGS sequence"/>
</dbReference>
<evidence type="ECO:0000313" key="2">
    <source>
        <dbReference type="EMBL" id="KAK5968589.1"/>
    </source>
</evidence>
<keyword evidence="1" id="KW-1133">Transmembrane helix</keyword>
<keyword evidence="1" id="KW-0472">Membrane</keyword>
<keyword evidence="3" id="KW-1185">Reference proteome</keyword>
<keyword evidence="1" id="KW-0812">Transmembrane</keyword>
<organism evidence="2 3">
    <name type="scientific">Trichostrongylus colubriformis</name>
    <name type="common">Black scour worm</name>
    <dbReference type="NCBI Taxonomy" id="6319"/>
    <lineage>
        <taxon>Eukaryota</taxon>
        <taxon>Metazoa</taxon>
        <taxon>Ecdysozoa</taxon>
        <taxon>Nematoda</taxon>
        <taxon>Chromadorea</taxon>
        <taxon>Rhabditida</taxon>
        <taxon>Rhabditina</taxon>
        <taxon>Rhabditomorpha</taxon>
        <taxon>Strongyloidea</taxon>
        <taxon>Trichostrongylidae</taxon>
        <taxon>Trichostrongylus</taxon>
    </lineage>
</organism>
<reference evidence="2 3" key="1">
    <citation type="submission" date="2019-10" db="EMBL/GenBank/DDBJ databases">
        <title>Assembly and Annotation for the nematode Trichostrongylus colubriformis.</title>
        <authorList>
            <person name="Martin J."/>
        </authorList>
    </citation>
    <scope>NUCLEOTIDE SEQUENCE [LARGE SCALE GENOMIC DNA]</scope>
    <source>
        <strain evidence="2">G859</strain>
        <tissue evidence="2">Whole worm</tissue>
    </source>
</reference>
<dbReference type="AlphaFoldDB" id="A0AAN8F3K7"/>
<feature type="non-terminal residue" evidence="2">
    <location>
        <position position="78"/>
    </location>
</feature>
<comment type="caution">
    <text evidence="2">The sequence shown here is derived from an EMBL/GenBank/DDBJ whole genome shotgun (WGS) entry which is preliminary data.</text>
</comment>
<proteinExistence type="predicted"/>
<feature type="transmembrane region" description="Helical" evidence="1">
    <location>
        <begin position="21"/>
        <end position="45"/>
    </location>
</feature>
<gene>
    <name evidence="2" type="ORF">GCK32_009527</name>
</gene>
<name>A0AAN8F3K7_TRICO</name>